<dbReference type="GO" id="GO:0005829">
    <property type="term" value="C:cytosol"/>
    <property type="evidence" value="ECO:0007669"/>
    <property type="project" value="TreeGrafter"/>
</dbReference>
<keyword evidence="1 4" id="KW-0489">Methyltransferase</keyword>
<proteinExistence type="predicted"/>
<dbReference type="GO" id="GO:0032259">
    <property type="term" value="P:methylation"/>
    <property type="evidence" value="ECO:0007669"/>
    <property type="project" value="UniProtKB-KW"/>
</dbReference>
<comment type="caution">
    <text evidence="4">The sequence shown here is derived from an EMBL/GenBank/DDBJ whole genome shotgun (WGS) entry which is preliminary data.</text>
</comment>
<dbReference type="EMBL" id="PEZH01000001">
    <property type="protein sequence ID" value="PIS15424.1"/>
    <property type="molecule type" value="Genomic_DNA"/>
</dbReference>
<feature type="domain" description="tRNA/rRNA methyltransferase SpoU type" evidence="3">
    <location>
        <begin position="26"/>
        <end position="169"/>
    </location>
</feature>
<evidence type="ECO:0000313" key="4">
    <source>
        <dbReference type="EMBL" id="PIS15424.1"/>
    </source>
</evidence>
<keyword evidence="2 4" id="KW-0808">Transferase</keyword>
<dbReference type="InterPro" id="IPR001537">
    <property type="entry name" value="SpoU_MeTrfase"/>
</dbReference>
<dbReference type="AlphaFoldDB" id="A0A2H0WRX7"/>
<dbReference type="PANTHER" id="PTHR46429:SF1">
    <property type="entry name" value="23S RRNA (GUANOSINE-2'-O-)-METHYLTRANSFERASE RLMB"/>
    <property type="match status" value="1"/>
</dbReference>
<evidence type="ECO:0000256" key="1">
    <source>
        <dbReference type="ARBA" id="ARBA00022603"/>
    </source>
</evidence>
<dbReference type="InterPro" id="IPR029028">
    <property type="entry name" value="Alpha/beta_knot_MTases"/>
</dbReference>
<organism evidence="4 5">
    <name type="scientific">Candidatus Shapirobacteria bacterium CG09_land_8_20_14_0_10_38_17</name>
    <dbReference type="NCBI Taxonomy" id="1974884"/>
    <lineage>
        <taxon>Bacteria</taxon>
        <taxon>Candidatus Shapironibacteriota</taxon>
    </lineage>
</organism>
<accession>A0A2H0WRX7</accession>
<dbReference type="GO" id="GO:0003723">
    <property type="term" value="F:RNA binding"/>
    <property type="evidence" value="ECO:0007669"/>
    <property type="project" value="InterPro"/>
</dbReference>
<dbReference type="InterPro" id="IPR004441">
    <property type="entry name" value="rRNA_MeTrfase_TrmH"/>
</dbReference>
<dbReference type="Pfam" id="PF00588">
    <property type="entry name" value="SpoU_methylase"/>
    <property type="match status" value="1"/>
</dbReference>
<dbReference type="InterPro" id="IPR029026">
    <property type="entry name" value="tRNA_m1G_MTases_N"/>
</dbReference>
<dbReference type="Gene3D" id="3.40.1280.10">
    <property type="match status" value="1"/>
</dbReference>
<dbReference type="GO" id="GO:0006396">
    <property type="term" value="P:RNA processing"/>
    <property type="evidence" value="ECO:0007669"/>
    <property type="project" value="InterPro"/>
</dbReference>
<evidence type="ECO:0000259" key="3">
    <source>
        <dbReference type="Pfam" id="PF00588"/>
    </source>
</evidence>
<dbReference type="SUPFAM" id="SSF75217">
    <property type="entry name" value="alpha/beta knot"/>
    <property type="match status" value="1"/>
</dbReference>
<reference evidence="5" key="1">
    <citation type="submission" date="2017-09" db="EMBL/GenBank/DDBJ databases">
        <title>Depth-based differentiation of microbial function through sediment-hosted aquifers and enrichment of novel symbionts in the deep terrestrial subsurface.</title>
        <authorList>
            <person name="Probst A.J."/>
            <person name="Ladd B."/>
            <person name="Jarett J.K."/>
            <person name="Geller-Mcgrath D.E."/>
            <person name="Sieber C.M.K."/>
            <person name="Emerson J.B."/>
            <person name="Anantharaman K."/>
            <person name="Thomas B.C."/>
            <person name="Malmstrom R."/>
            <person name="Stieglmeier M."/>
            <person name="Klingl A."/>
            <person name="Woyke T."/>
            <person name="Ryan C.M."/>
            <person name="Banfield J.F."/>
        </authorList>
    </citation>
    <scope>NUCLEOTIDE SEQUENCE [LARGE SCALE GENOMIC DNA]</scope>
</reference>
<dbReference type="Proteomes" id="UP000231282">
    <property type="component" value="Unassembled WGS sequence"/>
</dbReference>
<protein>
    <submittedName>
        <fullName evidence="4">RNA methyltransferase</fullName>
    </submittedName>
</protein>
<dbReference type="PANTHER" id="PTHR46429">
    <property type="entry name" value="23S RRNA (GUANOSINE-2'-O-)-METHYLTRANSFERASE RLMB"/>
    <property type="match status" value="1"/>
</dbReference>
<dbReference type="GO" id="GO:0008173">
    <property type="term" value="F:RNA methyltransferase activity"/>
    <property type="evidence" value="ECO:0007669"/>
    <property type="project" value="InterPro"/>
</dbReference>
<name>A0A2H0WRX7_9BACT</name>
<sequence>MKLNARQLRYHRPTTDQLSSLRRNLVYIVLDNVLDTYNIGSIFRLADAVAAEKIILCGQTATPPDIKIHRAAIGTEEWVPWQYMADTKTAILNLKFQVPGLVVYAIEKSQKSIAYNKVDYKFPAAFVVGNETNGVSGEVLKIADKIVEIPMWGFNKSLNVMISLAIVLWEGMEEIK</sequence>
<evidence type="ECO:0000256" key="2">
    <source>
        <dbReference type="ARBA" id="ARBA00022679"/>
    </source>
</evidence>
<evidence type="ECO:0000313" key="5">
    <source>
        <dbReference type="Proteomes" id="UP000231282"/>
    </source>
</evidence>
<gene>
    <name evidence="4" type="ORF">COT63_00025</name>
</gene>